<dbReference type="InterPro" id="IPR050822">
    <property type="entry name" value="Cerebellin_Synaptic_Org"/>
</dbReference>
<evidence type="ECO:0000256" key="4">
    <source>
        <dbReference type="SAM" id="Coils"/>
    </source>
</evidence>
<evidence type="ECO:0000313" key="7">
    <source>
        <dbReference type="Proteomes" id="UP000265140"/>
    </source>
</evidence>
<dbReference type="Ensembl" id="ENSELUT00000040757.3">
    <property type="protein sequence ID" value="ENSELUP00000038437.2"/>
    <property type="gene ID" value="ENSELUG00000043053.1"/>
</dbReference>
<dbReference type="Bgee" id="ENSELUG00000018301">
    <property type="expression patterns" value="Expressed in liver and 10 other cell types or tissues"/>
</dbReference>
<feature type="coiled-coil region" evidence="4">
    <location>
        <begin position="82"/>
        <end position="123"/>
    </location>
</feature>
<dbReference type="InParanoid" id="A0A3P9ACH2"/>
<reference evidence="6" key="3">
    <citation type="submission" date="2025-08" db="UniProtKB">
        <authorList>
            <consortium name="Ensembl"/>
        </authorList>
    </citation>
    <scope>IDENTIFICATION</scope>
</reference>
<dbReference type="Pfam" id="PF00386">
    <property type="entry name" value="C1q"/>
    <property type="match status" value="1"/>
</dbReference>
<protein>
    <recommendedName>
        <fullName evidence="5">C1q domain-containing protein</fullName>
    </recommendedName>
</protein>
<dbReference type="PANTHER" id="PTHR22923">
    <property type="entry name" value="CEREBELLIN-RELATED"/>
    <property type="match status" value="1"/>
</dbReference>
<dbReference type="InterPro" id="IPR008983">
    <property type="entry name" value="Tumour_necrosis_fac-like_dom"/>
</dbReference>
<keyword evidence="4" id="KW-0175">Coiled coil</keyword>
<dbReference type="InterPro" id="IPR001073">
    <property type="entry name" value="C1q_dom"/>
</dbReference>
<feature type="domain" description="C1q" evidence="5">
    <location>
        <begin position="137"/>
        <end position="280"/>
    </location>
</feature>
<keyword evidence="7" id="KW-1185">Reference proteome</keyword>
<evidence type="ECO:0000256" key="2">
    <source>
        <dbReference type="ARBA" id="ARBA00022525"/>
    </source>
</evidence>
<evidence type="ECO:0000259" key="5">
    <source>
        <dbReference type="PROSITE" id="PS50871"/>
    </source>
</evidence>
<comment type="subcellular location">
    <subcellularLocation>
        <location evidence="1">Secreted</location>
    </subcellularLocation>
</comment>
<evidence type="ECO:0000313" key="6">
    <source>
        <dbReference type="Ensembl" id="ENSELUP00000038437.2"/>
    </source>
</evidence>
<dbReference type="SUPFAM" id="SSF49842">
    <property type="entry name" value="TNF-like"/>
    <property type="match status" value="1"/>
</dbReference>
<proteinExistence type="predicted"/>
<evidence type="ECO:0000256" key="1">
    <source>
        <dbReference type="ARBA" id="ARBA00004613"/>
    </source>
</evidence>
<dbReference type="Proteomes" id="UP000265140">
    <property type="component" value="Chromosome 2"/>
</dbReference>
<dbReference type="PRINTS" id="PR00007">
    <property type="entry name" value="COMPLEMNTC1Q"/>
</dbReference>
<dbReference type="PROSITE" id="PS50871">
    <property type="entry name" value="C1Q"/>
    <property type="match status" value="1"/>
</dbReference>
<name>A0A3P9ACH2_ESOLU</name>
<dbReference type="GO" id="GO:0005576">
    <property type="term" value="C:extracellular region"/>
    <property type="evidence" value="ECO:0007669"/>
    <property type="project" value="UniProtKB-SubCell"/>
</dbReference>
<sequence>MLLLPAGDINPHKPFSLHMQIAAICVPQQMLRKMRFSVAGLVFLCSSQIGALVVFPDSSEVKHGMVTTEHPGEAEGSRQPNMSDLLLKLVEMENRLTAAENQAKDVQKENEVLIDQLKYMEARLRISEVQVETMNAKAGTKVAFSVGLGGTGYYGPFNTDVTLVYPIVLTNFGNAYNPATGIFTAPVGGVYHFTVYHHSGPNRRSDSMLYKNHDQIAFISALNKDGSYNGSNGVILQLEKGDVVYVRLMADSWLWDHVNNVPHHGSKGWCHFNGILLFPE</sequence>
<dbReference type="PANTHER" id="PTHR22923:SF102">
    <property type="entry name" value="CEREBELLIN 13-RELATED"/>
    <property type="match status" value="1"/>
</dbReference>
<dbReference type="SMART" id="SM00110">
    <property type="entry name" value="C1Q"/>
    <property type="match status" value="1"/>
</dbReference>
<dbReference type="Gene3D" id="2.60.120.40">
    <property type="match status" value="1"/>
</dbReference>
<organism evidence="6 7">
    <name type="scientific">Esox lucius</name>
    <name type="common">Northern pike</name>
    <dbReference type="NCBI Taxonomy" id="8010"/>
    <lineage>
        <taxon>Eukaryota</taxon>
        <taxon>Metazoa</taxon>
        <taxon>Chordata</taxon>
        <taxon>Craniata</taxon>
        <taxon>Vertebrata</taxon>
        <taxon>Euteleostomi</taxon>
        <taxon>Actinopterygii</taxon>
        <taxon>Neopterygii</taxon>
        <taxon>Teleostei</taxon>
        <taxon>Protacanthopterygii</taxon>
        <taxon>Esociformes</taxon>
        <taxon>Esocidae</taxon>
        <taxon>Esox</taxon>
    </lineage>
</organism>
<reference evidence="6" key="2">
    <citation type="submission" date="2020-02" db="EMBL/GenBank/DDBJ databases">
        <title>Esox lucius (northern pike) genome, fEsoLuc1, primary haplotype.</title>
        <authorList>
            <person name="Myers G."/>
            <person name="Karagic N."/>
            <person name="Meyer A."/>
            <person name="Pippel M."/>
            <person name="Reichard M."/>
            <person name="Winkler S."/>
            <person name="Tracey A."/>
            <person name="Sims Y."/>
            <person name="Howe K."/>
            <person name="Rhie A."/>
            <person name="Formenti G."/>
            <person name="Durbin R."/>
            <person name="Fedrigo O."/>
            <person name="Jarvis E.D."/>
        </authorList>
    </citation>
    <scope>NUCLEOTIDE SEQUENCE [LARGE SCALE GENOMIC DNA]</scope>
</reference>
<keyword evidence="2" id="KW-0964">Secreted</keyword>
<accession>A0A3P9ACH2</accession>
<dbReference type="GeneTree" id="ENSGT00940000163520"/>
<evidence type="ECO:0000256" key="3">
    <source>
        <dbReference type="ARBA" id="ARBA00022729"/>
    </source>
</evidence>
<dbReference type="AlphaFoldDB" id="A0A3P9ACH2"/>
<keyword evidence="3" id="KW-0732">Signal</keyword>
<reference evidence="7" key="1">
    <citation type="journal article" date="2014" name="PLoS ONE">
        <title>The genome and linkage map of the northern pike (Esox lucius): conserved synteny revealed between the salmonid sister group and the Neoteleostei.</title>
        <authorList>
            <person name="Rondeau E.B."/>
            <person name="Minkley D.R."/>
            <person name="Leong J.S."/>
            <person name="Messmer A.M."/>
            <person name="Jantzen J.R."/>
            <person name="von Schalburg K.R."/>
            <person name="Lemon C."/>
            <person name="Bird N.H."/>
            <person name="Koop B.F."/>
        </authorList>
    </citation>
    <scope>NUCLEOTIDE SEQUENCE</scope>
</reference>
<reference evidence="6" key="4">
    <citation type="submission" date="2025-09" db="UniProtKB">
        <authorList>
            <consortium name="Ensembl"/>
        </authorList>
    </citation>
    <scope>IDENTIFICATION</scope>
</reference>